<reference evidence="6 7" key="1">
    <citation type="submission" date="2019-06" db="EMBL/GenBank/DDBJ databases">
        <title>Flavobacterium sp. MaA-Y11 from geoumgang.</title>
        <authorList>
            <person name="Jeong S."/>
        </authorList>
    </citation>
    <scope>NUCLEOTIDE SEQUENCE [LARGE SCALE GENOMIC DNA]</scope>
    <source>
        <strain evidence="6 7">MaA-Y11</strain>
    </source>
</reference>
<dbReference type="AlphaFoldDB" id="A0A501QDU7"/>
<keyword evidence="1" id="KW-0805">Transcription regulation</keyword>
<keyword evidence="4" id="KW-0472">Membrane</keyword>
<evidence type="ECO:0000259" key="5">
    <source>
        <dbReference type="PROSITE" id="PS01124"/>
    </source>
</evidence>
<dbReference type="Proteomes" id="UP000319175">
    <property type="component" value="Unassembled WGS sequence"/>
</dbReference>
<proteinExistence type="predicted"/>
<dbReference type="InterPro" id="IPR018062">
    <property type="entry name" value="HTH_AraC-typ_CS"/>
</dbReference>
<keyword evidence="3" id="KW-0804">Transcription</keyword>
<dbReference type="PANTHER" id="PTHR43280:SF29">
    <property type="entry name" value="ARAC-FAMILY TRANSCRIPTIONAL REGULATOR"/>
    <property type="match status" value="1"/>
</dbReference>
<feature type="transmembrane region" description="Helical" evidence="4">
    <location>
        <begin position="66"/>
        <end position="83"/>
    </location>
</feature>
<name>A0A501QDU7_9FLAO</name>
<evidence type="ECO:0000256" key="1">
    <source>
        <dbReference type="ARBA" id="ARBA00023015"/>
    </source>
</evidence>
<feature type="transmembrane region" description="Helical" evidence="4">
    <location>
        <begin position="103"/>
        <end position="120"/>
    </location>
</feature>
<reference evidence="6 7" key="2">
    <citation type="submission" date="2019-06" db="EMBL/GenBank/DDBJ databases">
        <authorList>
            <person name="Seo Y."/>
        </authorList>
    </citation>
    <scope>NUCLEOTIDE SEQUENCE [LARGE SCALE GENOMIC DNA]</scope>
    <source>
        <strain evidence="6 7">MaA-Y11</strain>
    </source>
</reference>
<dbReference type="InterPro" id="IPR018060">
    <property type="entry name" value="HTH_AraC"/>
</dbReference>
<keyword evidence="2" id="KW-0238">DNA-binding</keyword>
<dbReference type="Pfam" id="PF12833">
    <property type="entry name" value="HTH_18"/>
    <property type="match status" value="1"/>
</dbReference>
<accession>A0A501QDU7</accession>
<sequence>MMYIDRLIVIFLLGGFALLTMLVLFNPLKVNKKANIWLGLFLFLWGTFWVDEALDILGIQTVSRSFSFVLSFLQFFTPLTFYYSVVYFTNPTFSFSLKEAKHLPLAFLFLVLLSLSFFYDKVDKNSLTTWLTVIMLIQSLFYALYSCEMINRHQKKIQQFSSDTYPISLNWLKYIAYTILGSGIIITIYNIIFTAERPSTYMNFAFLIAIYFIAYYSLKQEEVYPTEPQQAESVFSLDEENKTSEPQKFRLLSEEETELIKQKLLVIMESEAPYLDGDLNLIKLAKLMGVTPHQLSYVINTGFNENFFQFINKYRIEKAKQLLGDSKNNNLSILGIAFESGFNSKTSFNITFKKFTDLTPSEFKKKSSNL</sequence>
<dbReference type="PANTHER" id="PTHR43280">
    <property type="entry name" value="ARAC-FAMILY TRANSCRIPTIONAL REGULATOR"/>
    <property type="match status" value="1"/>
</dbReference>
<keyword evidence="4" id="KW-1133">Transmembrane helix</keyword>
<dbReference type="GO" id="GO:0043565">
    <property type="term" value="F:sequence-specific DNA binding"/>
    <property type="evidence" value="ECO:0007669"/>
    <property type="project" value="InterPro"/>
</dbReference>
<feature type="transmembrane region" description="Helical" evidence="4">
    <location>
        <begin position="7"/>
        <end position="28"/>
    </location>
</feature>
<dbReference type="Gene3D" id="1.10.10.60">
    <property type="entry name" value="Homeodomain-like"/>
    <property type="match status" value="2"/>
</dbReference>
<keyword evidence="4" id="KW-0812">Transmembrane</keyword>
<dbReference type="EMBL" id="VFJE01000052">
    <property type="protein sequence ID" value="TPD70544.1"/>
    <property type="molecule type" value="Genomic_DNA"/>
</dbReference>
<feature type="transmembrane region" description="Helical" evidence="4">
    <location>
        <begin position="34"/>
        <end position="54"/>
    </location>
</feature>
<organism evidence="6 7">
    <name type="scientific">Flavobacterium microcysteis</name>
    <dbReference type="NCBI Taxonomy" id="2596891"/>
    <lineage>
        <taxon>Bacteria</taxon>
        <taxon>Pseudomonadati</taxon>
        <taxon>Bacteroidota</taxon>
        <taxon>Flavobacteriia</taxon>
        <taxon>Flavobacteriales</taxon>
        <taxon>Flavobacteriaceae</taxon>
        <taxon>Flavobacterium</taxon>
    </lineage>
</organism>
<feature type="domain" description="HTH araC/xylS-type" evidence="5">
    <location>
        <begin position="262"/>
        <end position="366"/>
    </location>
</feature>
<evidence type="ECO:0000256" key="4">
    <source>
        <dbReference type="SAM" id="Phobius"/>
    </source>
</evidence>
<feature type="transmembrane region" description="Helical" evidence="4">
    <location>
        <begin position="127"/>
        <end position="145"/>
    </location>
</feature>
<dbReference type="SUPFAM" id="SSF46689">
    <property type="entry name" value="Homeodomain-like"/>
    <property type="match status" value="1"/>
</dbReference>
<evidence type="ECO:0000256" key="2">
    <source>
        <dbReference type="ARBA" id="ARBA00023125"/>
    </source>
</evidence>
<dbReference type="PROSITE" id="PS00041">
    <property type="entry name" value="HTH_ARAC_FAMILY_1"/>
    <property type="match status" value="1"/>
</dbReference>
<dbReference type="InterPro" id="IPR009057">
    <property type="entry name" value="Homeodomain-like_sf"/>
</dbReference>
<feature type="transmembrane region" description="Helical" evidence="4">
    <location>
        <begin position="200"/>
        <end position="218"/>
    </location>
</feature>
<dbReference type="PROSITE" id="PS01124">
    <property type="entry name" value="HTH_ARAC_FAMILY_2"/>
    <property type="match status" value="1"/>
</dbReference>
<dbReference type="SMART" id="SM00342">
    <property type="entry name" value="HTH_ARAC"/>
    <property type="match status" value="1"/>
</dbReference>
<dbReference type="GO" id="GO:0003700">
    <property type="term" value="F:DNA-binding transcription factor activity"/>
    <property type="evidence" value="ECO:0007669"/>
    <property type="project" value="InterPro"/>
</dbReference>
<keyword evidence="7" id="KW-1185">Reference proteome</keyword>
<dbReference type="RefSeq" id="WP_139999974.1">
    <property type="nucleotide sequence ID" value="NZ_VFJE01000052.1"/>
</dbReference>
<dbReference type="OrthoDB" id="9779074at2"/>
<gene>
    <name evidence="6" type="ORF">FJA49_06295</name>
</gene>
<evidence type="ECO:0000313" key="7">
    <source>
        <dbReference type="Proteomes" id="UP000319175"/>
    </source>
</evidence>
<evidence type="ECO:0000256" key="3">
    <source>
        <dbReference type="ARBA" id="ARBA00023163"/>
    </source>
</evidence>
<comment type="caution">
    <text evidence="6">The sequence shown here is derived from an EMBL/GenBank/DDBJ whole genome shotgun (WGS) entry which is preliminary data.</text>
</comment>
<feature type="transmembrane region" description="Helical" evidence="4">
    <location>
        <begin position="174"/>
        <end position="193"/>
    </location>
</feature>
<protein>
    <submittedName>
        <fullName evidence="6">AraC family transcriptional regulator</fullName>
    </submittedName>
</protein>
<evidence type="ECO:0000313" key="6">
    <source>
        <dbReference type="EMBL" id="TPD70544.1"/>
    </source>
</evidence>